<protein>
    <submittedName>
        <fullName evidence="2">Uncharacterized protein</fullName>
    </submittedName>
</protein>
<dbReference type="AlphaFoldDB" id="W9WNS3"/>
<sequence length="310" mass="33739">MSPLTDVTATEQLGPNGPTVSPLVPCSQHEASTSTSGQPRTITRRYAKSLTAQDVYNLAIDPVLVPRPLTIQKQTRIISAPPALENPAAGKDMGSNELAQHMASVDVSARDTLFVVDEEIQSFYSPVPVSAFNEGEYRGAILNRTDIDGDAASVDWEEWGKCLSLIEAKRNVLQDNPPEGEVRECSGADIDHKEVYHDALERQEETMSEKSSTQLSNSHKTASPQVPSIQERLLLPVVNIIVTPPPDVTTRPQTSGLKKVLWKTTGIIVSLLAGRLLGILVSELQEIVFRRGSSVKRFSPPPSKESTKPA</sequence>
<dbReference type="OrthoDB" id="4160626at2759"/>
<dbReference type="RefSeq" id="XP_007749087.1">
    <property type="nucleotide sequence ID" value="XM_007750897.1"/>
</dbReference>
<evidence type="ECO:0000313" key="3">
    <source>
        <dbReference type="Proteomes" id="UP000019471"/>
    </source>
</evidence>
<dbReference type="HOGENOM" id="CLU_897148_0_0_1"/>
<feature type="region of interest" description="Disordered" evidence="1">
    <location>
        <begin position="1"/>
        <end position="40"/>
    </location>
</feature>
<feature type="compositionally biased region" description="Polar residues" evidence="1">
    <location>
        <begin position="1"/>
        <end position="13"/>
    </location>
</feature>
<name>W9WNS3_9EURO</name>
<comment type="caution">
    <text evidence="2">The sequence shown here is derived from an EMBL/GenBank/DDBJ whole genome shotgun (WGS) entry which is preliminary data.</text>
</comment>
<feature type="compositionally biased region" description="Polar residues" evidence="1">
    <location>
        <begin position="29"/>
        <end position="40"/>
    </location>
</feature>
<gene>
    <name evidence="2" type="ORF">A1O5_10321</name>
</gene>
<dbReference type="Proteomes" id="UP000019471">
    <property type="component" value="Unassembled WGS sequence"/>
</dbReference>
<accession>W9WNS3</accession>
<reference evidence="2 3" key="1">
    <citation type="submission" date="2013-03" db="EMBL/GenBank/DDBJ databases">
        <title>The Genome Sequence of Cladophialophora psammophila CBS 110553.</title>
        <authorList>
            <consortium name="The Broad Institute Genomics Platform"/>
            <person name="Cuomo C."/>
            <person name="de Hoog S."/>
            <person name="Gorbushina A."/>
            <person name="Walker B."/>
            <person name="Young S.K."/>
            <person name="Zeng Q."/>
            <person name="Gargeya S."/>
            <person name="Fitzgerald M."/>
            <person name="Haas B."/>
            <person name="Abouelleil A."/>
            <person name="Allen A.W."/>
            <person name="Alvarado L."/>
            <person name="Arachchi H.M."/>
            <person name="Berlin A.M."/>
            <person name="Chapman S.B."/>
            <person name="Gainer-Dewar J."/>
            <person name="Goldberg J."/>
            <person name="Griggs A."/>
            <person name="Gujja S."/>
            <person name="Hansen M."/>
            <person name="Howarth C."/>
            <person name="Imamovic A."/>
            <person name="Ireland A."/>
            <person name="Larimer J."/>
            <person name="McCowan C."/>
            <person name="Murphy C."/>
            <person name="Pearson M."/>
            <person name="Poon T.W."/>
            <person name="Priest M."/>
            <person name="Roberts A."/>
            <person name="Saif S."/>
            <person name="Shea T."/>
            <person name="Sisk P."/>
            <person name="Sykes S."/>
            <person name="Wortman J."/>
            <person name="Nusbaum C."/>
            <person name="Birren B."/>
        </authorList>
    </citation>
    <scope>NUCLEOTIDE SEQUENCE [LARGE SCALE GENOMIC DNA]</scope>
    <source>
        <strain evidence="2 3">CBS 110553</strain>
    </source>
</reference>
<dbReference type="EMBL" id="AMGX01000019">
    <property type="protein sequence ID" value="EXJ66650.1"/>
    <property type="molecule type" value="Genomic_DNA"/>
</dbReference>
<proteinExistence type="predicted"/>
<evidence type="ECO:0000256" key="1">
    <source>
        <dbReference type="SAM" id="MobiDB-lite"/>
    </source>
</evidence>
<dbReference type="GeneID" id="19195014"/>
<evidence type="ECO:0000313" key="2">
    <source>
        <dbReference type="EMBL" id="EXJ66650.1"/>
    </source>
</evidence>
<organism evidence="2 3">
    <name type="scientific">Cladophialophora psammophila CBS 110553</name>
    <dbReference type="NCBI Taxonomy" id="1182543"/>
    <lineage>
        <taxon>Eukaryota</taxon>
        <taxon>Fungi</taxon>
        <taxon>Dikarya</taxon>
        <taxon>Ascomycota</taxon>
        <taxon>Pezizomycotina</taxon>
        <taxon>Eurotiomycetes</taxon>
        <taxon>Chaetothyriomycetidae</taxon>
        <taxon>Chaetothyriales</taxon>
        <taxon>Herpotrichiellaceae</taxon>
        <taxon>Cladophialophora</taxon>
    </lineage>
</organism>
<feature type="region of interest" description="Disordered" evidence="1">
    <location>
        <begin position="202"/>
        <end position="226"/>
    </location>
</feature>
<keyword evidence="3" id="KW-1185">Reference proteome</keyword>
<feature type="compositionally biased region" description="Polar residues" evidence="1">
    <location>
        <begin position="209"/>
        <end position="226"/>
    </location>
</feature>